<dbReference type="STRING" id="1314783.A0A165NE53"/>
<protein>
    <submittedName>
        <fullName evidence="2">PNK3P-domain-containing protein</fullName>
    </submittedName>
</protein>
<dbReference type="OrthoDB" id="19045at2759"/>
<gene>
    <name evidence="2" type="ORF">DAEQUDRAFT_729824</name>
</gene>
<accession>A0A165NE53</accession>
<dbReference type="FunFam" id="3.40.50.300:FF:000737">
    <property type="entry name" value="Bifunctional polynucleotide phosphatase/kinase"/>
    <property type="match status" value="1"/>
</dbReference>
<dbReference type="Proteomes" id="UP000076727">
    <property type="component" value="Unassembled WGS sequence"/>
</dbReference>
<dbReference type="EMBL" id="KV429083">
    <property type="protein sequence ID" value="KZT66863.1"/>
    <property type="molecule type" value="Genomic_DNA"/>
</dbReference>
<reference evidence="2 3" key="1">
    <citation type="journal article" date="2016" name="Mol. Biol. Evol.">
        <title>Comparative Genomics of Early-Diverging Mushroom-Forming Fungi Provides Insights into the Origins of Lignocellulose Decay Capabilities.</title>
        <authorList>
            <person name="Nagy L.G."/>
            <person name="Riley R."/>
            <person name="Tritt A."/>
            <person name="Adam C."/>
            <person name="Daum C."/>
            <person name="Floudas D."/>
            <person name="Sun H."/>
            <person name="Yadav J.S."/>
            <person name="Pangilinan J."/>
            <person name="Larsson K.H."/>
            <person name="Matsuura K."/>
            <person name="Barry K."/>
            <person name="Labutti K."/>
            <person name="Kuo R."/>
            <person name="Ohm R.A."/>
            <person name="Bhattacharya S.S."/>
            <person name="Shirouzu T."/>
            <person name="Yoshinaga Y."/>
            <person name="Martin F.M."/>
            <person name="Grigoriev I.V."/>
            <person name="Hibbett D.S."/>
        </authorList>
    </citation>
    <scope>NUCLEOTIDE SEQUENCE [LARGE SCALE GENOMIC DNA]</scope>
    <source>
        <strain evidence="2 3">L-15889</strain>
    </source>
</reference>
<dbReference type="Gene3D" id="3.40.50.1000">
    <property type="entry name" value="HAD superfamily/HAD-like"/>
    <property type="match status" value="1"/>
</dbReference>
<dbReference type="InterPro" id="IPR023214">
    <property type="entry name" value="HAD_sf"/>
</dbReference>
<dbReference type="Pfam" id="PF08645">
    <property type="entry name" value="PNK3P"/>
    <property type="match status" value="1"/>
</dbReference>
<evidence type="ECO:0000313" key="2">
    <source>
        <dbReference type="EMBL" id="KZT66863.1"/>
    </source>
</evidence>
<dbReference type="NCBIfam" id="TIGR01664">
    <property type="entry name" value="DNA-3'-Pase"/>
    <property type="match status" value="1"/>
</dbReference>
<dbReference type="SUPFAM" id="SSF56784">
    <property type="entry name" value="HAD-like"/>
    <property type="match status" value="1"/>
</dbReference>
<dbReference type="InterPro" id="IPR036412">
    <property type="entry name" value="HAD-like_sf"/>
</dbReference>
<dbReference type="GO" id="GO:0046403">
    <property type="term" value="F:polynucleotide 3'-phosphatase activity"/>
    <property type="evidence" value="ECO:0007669"/>
    <property type="project" value="TreeGrafter"/>
</dbReference>
<dbReference type="GO" id="GO:0003690">
    <property type="term" value="F:double-stranded DNA binding"/>
    <property type="evidence" value="ECO:0007669"/>
    <property type="project" value="TreeGrafter"/>
</dbReference>
<sequence length="437" mass="49106">MASTSNMTNIKPSGTKKRSSEDLDDAEGSAASKVPKLFPIFEKKTGEQNSTFQWIKPALGPKQTCLHGTNLSPESRPKVAAFDLDGCLIQSSFPKKAKGSAAPEFQWWRPNIPKKLKEVYDLGYTVVIITNQALKSAALADWKKKVPAIAAALPDVPFRILAAIARDGYRKPMPGMWYELERIFASDGVKIDKSASVFVGDAAGRQSDFAATDRKWALNIGLPFYTPEEYFLTLPAAPYTLPGFHVSSLPADLPRITPTSTPLVPTHPIQEIVVFVGYPSLGKSSFYRKHFDPAGYVHVNQDMLRTREKCVKAVLDAAQEGKSCVVDNTNRNAETRRYYVELAKKLSVPIRCIVFNGSLELAWHNNLYRAFHLPPEAAEKEPKRELLPYNAFTSFRAQYEEPQLNEGFTEIKTVNWVFEGDEDERRRWNMWLQIDGK</sequence>
<organism evidence="2 3">
    <name type="scientific">Daedalea quercina L-15889</name>
    <dbReference type="NCBI Taxonomy" id="1314783"/>
    <lineage>
        <taxon>Eukaryota</taxon>
        <taxon>Fungi</taxon>
        <taxon>Dikarya</taxon>
        <taxon>Basidiomycota</taxon>
        <taxon>Agaricomycotina</taxon>
        <taxon>Agaricomycetes</taxon>
        <taxon>Polyporales</taxon>
        <taxon>Fomitopsis</taxon>
    </lineage>
</organism>
<evidence type="ECO:0000313" key="3">
    <source>
        <dbReference type="Proteomes" id="UP000076727"/>
    </source>
</evidence>
<evidence type="ECO:0000256" key="1">
    <source>
        <dbReference type="SAM" id="MobiDB-lite"/>
    </source>
</evidence>
<dbReference type="InterPro" id="IPR027417">
    <property type="entry name" value="P-loop_NTPase"/>
</dbReference>
<dbReference type="NCBIfam" id="TIGR01662">
    <property type="entry name" value="HAD-SF-IIIA"/>
    <property type="match status" value="1"/>
</dbReference>
<keyword evidence="3" id="KW-1185">Reference proteome</keyword>
<proteinExistence type="predicted"/>
<dbReference type="GO" id="GO:0006281">
    <property type="term" value="P:DNA repair"/>
    <property type="evidence" value="ECO:0007669"/>
    <property type="project" value="TreeGrafter"/>
</dbReference>
<dbReference type="GO" id="GO:0046404">
    <property type="term" value="F:ATP-dependent polydeoxyribonucleotide 5'-hydroxyl-kinase activity"/>
    <property type="evidence" value="ECO:0007669"/>
    <property type="project" value="TreeGrafter"/>
</dbReference>
<name>A0A165NE53_9APHY</name>
<dbReference type="InterPro" id="IPR013954">
    <property type="entry name" value="PNK3P"/>
</dbReference>
<dbReference type="InterPro" id="IPR006551">
    <property type="entry name" value="Polynucleotide_phosphatase"/>
</dbReference>
<dbReference type="SUPFAM" id="SSF52540">
    <property type="entry name" value="P-loop containing nucleoside triphosphate hydrolases"/>
    <property type="match status" value="1"/>
</dbReference>
<dbReference type="PANTHER" id="PTHR12083:SF9">
    <property type="entry name" value="BIFUNCTIONAL POLYNUCLEOTIDE PHOSPHATASE_KINASE"/>
    <property type="match status" value="1"/>
</dbReference>
<dbReference type="PANTHER" id="PTHR12083">
    <property type="entry name" value="BIFUNCTIONAL POLYNUCLEOTIDE PHOSPHATASE/KINASE"/>
    <property type="match status" value="1"/>
</dbReference>
<dbReference type="Pfam" id="PF13671">
    <property type="entry name" value="AAA_33"/>
    <property type="match status" value="1"/>
</dbReference>
<feature type="compositionally biased region" description="Polar residues" evidence="1">
    <location>
        <begin position="1"/>
        <end position="12"/>
    </location>
</feature>
<dbReference type="InterPro" id="IPR006549">
    <property type="entry name" value="HAD-SF_hydro_IIIA"/>
</dbReference>
<feature type="region of interest" description="Disordered" evidence="1">
    <location>
        <begin position="1"/>
        <end position="30"/>
    </location>
</feature>
<dbReference type="AlphaFoldDB" id="A0A165NE53"/>
<dbReference type="Gene3D" id="3.40.50.300">
    <property type="entry name" value="P-loop containing nucleotide triphosphate hydrolases"/>
    <property type="match status" value="1"/>
</dbReference>